<dbReference type="AlphaFoldDB" id="A0A0C3PLS5"/>
<dbReference type="Pfam" id="PF20415">
    <property type="entry name" value="DUF6699"/>
    <property type="match status" value="1"/>
</dbReference>
<reference evidence="3 4" key="1">
    <citation type="journal article" date="2014" name="PLoS Genet.">
        <title>Analysis of the Phlebiopsis gigantea genome, transcriptome and secretome provides insight into its pioneer colonization strategies of wood.</title>
        <authorList>
            <person name="Hori C."/>
            <person name="Ishida T."/>
            <person name="Igarashi K."/>
            <person name="Samejima M."/>
            <person name="Suzuki H."/>
            <person name="Master E."/>
            <person name="Ferreira P."/>
            <person name="Ruiz-Duenas F.J."/>
            <person name="Held B."/>
            <person name="Canessa P."/>
            <person name="Larrondo L.F."/>
            <person name="Schmoll M."/>
            <person name="Druzhinina I.S."/>
            <person name="Kubicek C.P."/>
            <person name="Gaskell J.A."/>
            <person name="Kersten P."/>
            <person name="St John F."/>
            <person name="Glasner J."/>
            <person name="Sabat G."/>
            <person name="Splinter BonDurant S."/>
            <person name="Syed K."/>
            <person name="Yadav J."/>
            <person name="Mgbeahuruike A.C."/>
            <person name="Kovalchuk A."/>
            <person name="Asiegbu F.O."/>
            <person name="Lackner G."/>
            <person name="Hoffmeister D."/>
            <person name="Rencoret J."/>
            <person name="Gutierrez A."/>
            <person name="Sun H."/>
            <person name="Lindquist E."/>
            <person name="Barry K."/>
            <person name="Riley R."/>
            <person name="Grigoriev I.V."/>
            <person name="Henrissat B."/>
            <person name="Kues U."/>
            <person name="Berka R.M."/>
            <person name="Martinez A.T."/>
            <person name="Covert S.F."/>
            <person name="Blanchette R.A."/>
            <person name="Cullen D."/>
        </authorList>
    </citation>
    <scope>NUCLEOTIDE SEQUENCE [LARGE SCALE GENOMIC DNA]</scope>
    <source>
        <strain evidence="3 4">11061_1 CR5-6</strain>
    </source>
</reference>
<dbReference type="InterPro" id="IPR046522">
    <property type="entry name" value="DUF6699"/>
</dbReference>
<evidence type="ECO:0000313" key="3">
    <source>
        <dbReference type="EMBL" id="KIP07478.1"/>
    </source>
</evidence>
<feature type="compositionally biased region" description="Low complexity" evidence="1">
    <location>
        <begin position="461"/>
        <end position="490"/>
    </location>
</feature>
<proteinExistence type="predicted"/>
<gene>
    <name evidence="3" type="ORF">PHLGIDRAFT_415442</name>
</gene>
<evidence type="ECO:0000313" key="4">
    <source>
        <dbReference type="Proteomes" id="UP000053257"/>
    </source>
</evidence>
<evidence type="ECO:0000259" key="2">
    <source>
        <dbReference type="Pfam" id="PF20415"/>
    </source>
</evidence>
<name>A0A0C3PLS5_PHLG1</name>
<feature type="region of interest" description="Disordered" evidence="1">
    <location>
        <begin position="451"/>
        <end position="502"/>
    </location>
</feature>
<feature type="region of interest" description="Disordered" evidence="1">
    <location>
        <begin position="1"/>
        <end position="22"/>
    </location>
</feature>
<dbReference type="EMBL" id="KN840496">
    <property type="protein sequence ID" value="KIP07478.1"/>
    <property type="molecule type" value="Genomic_DNA"/>
</dbReference>
<organism evidence="3 4">
    <name type="scientific">Phlebiopsis gigantea (strain 11061_1 CR5-6)</name>
    <name type="common">White-rot fungus</name>
    <name type="synonym">Peniophora gigantea</name>
    <dbReference type="NCBI Taxonomy" id="745531"/>
    <lineage>
        <taxon>Eukaryota</taxon>
        <taxon>Fungi</taxon>
        <taxon>Dikarya</taxon>
        <taxon>Basidiomycota</taxon>
        <taxon>Agaricomycotina</taxon>
        <taxon>Agaricomycetes</taxon>
        <taxon>Polyporales</taxon>
        <taxon>Phanerochaetaceae</taxon>
        <taxon>Phlebiopsis</taxon>
    </lineage>
</organism>
<feature type="compositionally biased region" description="Pro residues" evidence="1">
    <location>
        <begin position="8"/>
        <end position="22"/>
    </location>
</feature>
<accession>A0A0C3PLS5</accession>
<dbReference type="HOGENOM" id="CLU_034121_0_0_1"/>
<keyword evidence="4" id="KW-1185">Reference proteome</keyword>
<protein>
    <recommendedName>
        <fullName evidence="2">DUF6699 domain-containing protein</fullName>
    </recommendedName>
</protein>
<dbReference type="OrthoDB" id="21474at2759"/>
<dbReference type="STRING" id="745531.A0A0C3PLS5"/>
<dbReference type="Proteomes" id="UP000053257">
    <property type="component" value="Unassembled WGS sequence"/>
</dbReference>
<feature type="compositionally biased region" description="Basic and acidic residues" evidence="1">
    <location>
        <begin position="451"/>
        <end position="460"/>
    </location>
</feature>
<evidence type="ECO:0000256" key="1">
    <source>
        <dbReference type="SAM" id="MobiDB-lite"/>
    </source>
</evidence>
<sequence>MMHFTPVIPAPPSPEGRSPVQPPVVPTFSPESTPAMPGWTRSAAAGPNYAAAFPMGQTPYLTVPGMPPGMPPGMVPGSYFMPSVALPGQMHPQMAHGTPMTQLRPDGFSTDWTGFPQVVNPGAPSPAGSPWHPAAAFGIPQGVPPQAAMPPQFAAAYQQGYPPMAGYAWTPAMSMGGMATPFAPAGAFPPGWAGATPFQPAGAFAPQPPAAAAAAAAGAAAPAAHHSRPARTADGLDRFDKWDEDPVYGPVLDAFVAKVVDVRFELNPLLAPPPDRPEDRPYLKWNMLFPTAQCQRSSDPGHRSWAEGRHSPATWPRVKTMRILSRHTPWEIQITASDPEMGVTCGDVIEGIHEYMYGRVSNQQLENATAQQKRLVGQSYWHNRSTAHGVPGGRLYNTLLRCDWLGLHTMFGGIVEADAQLLDDLACGAALPATFELKCLQRYPMTEAEIREHEARESASRARSSRGTSRATSRAGSRAPSRPASRARSSQNTTTSDSEEDS</sequence>
<feature type="domain" description="DUF6699" evidence="2">
    <location>
        <begin position="283"/>
        <end position="416"/>
    </location>
</feature>